<name>A0A914VL77_9BILA</name>
<organism evidence="2 3">
    <name type="scientific">Plectus sambesii</name>
    <dbReference type="NCBI Taxonomy" id="2011161"/>
    <lineage>
        <taxon>Eukaryota</taxon>
        <taxon>Metazoa</taxon>
        <taxon>Ecdysozoa</taxon>
        <taxon>Nematoda</taxon>
        <taxon>Chromadorea</taxon>
        <taxon>Plectida</taxon>
        <taxon>Plectina</taxon>
        <taxon>Plectoidea</taxon>
        <taxon>Plectidae</taxon>
        <taxon>Plectus</taxon>
    </lineage>
</organism>
<proteinExistence type="predicted"/>
<dbReference type="Proteomes" id="UP000887566">
    <property type="component" value="Unplaced"/>
</dbReference>
<dbReference type="Pfam" id="PF21038">
    <property type="entry name" value="CEP104_N"/>
    <property type="match status" value="1"/>
</dbReference>
<evidence type="ECO:0000313" key="3">
    <source>
        <dbReference type="WBParaSite" id="PSAMB.scaffold2156size24986.g16607.t1"/>
    </source>
</evidence>
<sequence length="181" mass="20527">MAWTHRKDLKLADPVPYKCAFVSSQVNTVEAVLTDSLKTSGPGWLSGPNPDFPQAVVLDMVYLANVVKIQVTPHKTCRPESIEVWSSRAEDRNDKKYKSLGVIVFKETIDRRPPDPKPLFVDTLAKWLWFQVGPPKTYPSNAKQQVGIDEIQVFGYYDKPPTPPPPEDPKDRRRFDIAIHA</sequence>
<dbReference type="InterPro" id="IPR052607">
    <property type="entry name" value="CEP104-like"/>
</dbReference>
<keyword evidence="2" id="KW-1185">Reference proteome</keyword>
<evidence type="ECO:0000259" key="1">
    <source>
        <dbReference type="Pfam" id="PF21038"/>
    </source>
</evidence>
<dbReference type="AlphaFoldDB" id="A0A914VL77"/>
<dbReference type="PANTHER" id="PTHR13371:SF0">
    <property type="entry name" value="CENTROSOMAL PROTEIN OF 104 KDA"/>
    <property type="match status" value="1"/>
</dbReference>
<dbReference type="PANTHER" id="PTHR13371">
    <property type="entry name" value="GLYCINE-, GLUTAMATE-, THIENYLCYCLOHEXYLPIPERIDINE-BINDING PROTEIN"/>
    <property type="match status" value="1"/>
</dbReference>
<dbReference type="InterPro" id="IPR048739">
    <property type="entry name" value="CEP104_N"/>
</dbReference>
<protein>
    <recommendedName>
        <fullName evidence="1">Centrosomal protein CEP104 N-terminal domain-containing protein</fullName>
    </recommendedName>
</protein>
<reference evidence="3" key="1">
    <citation type="submission" date="2022-11" db="UniProtKB">
        <authorList>
            <consortium name="WormBaseParasite"/>
        </authorList>
    </citation>
    <scope>IDENTIFICATION</scope>
</reference>
<evidence type="ECO:0000313" key="2">
    <source>
        <dbReference type="Proteomes" id="UP000887566"/>
    </source>
</evidence>
<dbReference type="WBParaSite" id="PSAMB.scaffold2156size24986.g16607.t1">
    <property type="protein sequence ID" value="PSAMB.scaffold2156size24986.g16607.t1"/>
    <property type="gene ID" value="PSAMB.scaffold2156size24986.g16607"/>
</dbReference>
<accession>A0A914VL77</accession>
<feature type="domain" description="Centrosomal protein CEP104 N-terminal" evidence="1">
    <location>
        <begin position="43"/>
        <end position="155"/>
    </location>
</feature>
<dbReference type="GO" id="GO:0005929">
    <property type="term" value="C:cilium"/>
    <property type="evidence" value="ECO:0007669"/>
    <property type="project" value="TreeGrafter"/>
</dbReference>